<keyword evidence="12" id="KW-1185">Reference proteome</keyword>
<keyword evidence="5" id="KW-0547">Nucleotide-binding</keyword>
<keyword evidence="8" id="KW-0902">Two-component regulatory system</keyword>
<dbReference type="GO" id="GO:0006355">
    <property type="term" value="P:regulation of DNA-templated transcription"/>
    <property type="evidence" value="ECO:0007669"/>
    <property type="project" value="InterPro"/>
</dbReference>
<dbReference type="PANTHER" id="PTHR43065:SF10">
    <property type="entry name" value="PEROXIDE STRESS-ACTIVATED HISTIDINE KINASE MAK3"/>
    <property type="match status" value="1"/>
</dbReference>
<organism evidence="11 12">
    <name type="scientific">Roseateles depolymerans</name>
    <dbReference type="NCBI Taxonomy" id="76731"/>
    <lineage>
        <taxon>Bacteria</taxon>
        <taxon>Pseudomonadati</taxon>
        <taxon>Pseudomonadota</taxon>
        <taxon>Betaproteobacteria</taxon>
        <taxon>Burkholderiales</taxon>
        <taxon>Sphaerotilaceae</taxon>
        <taxon>Roseateles</taxon>
    </lineage>
</organism>
<evidence type="ECO:0000313" key="11">
    <source>
        <dbReference type="EMBL" id="ALV05825.1"/>
    </source>
</evidence>
<dbReference type="PROSITE" id="PS50112">
    <property type="entry name" value="PAS"/>
    <property type="match status" value="1"/>
</dbReference>
<dbReference type="Gene3D" id="3.30.565.10">
    <property type="entry name" value="Histidine kinase-like ATPase, C-terminal domain"/>
    <property type="match status" value="1"/>
</dbReference>
<evidence type="ECO:0000256" key="8">
    <source>
        <dbReference type="ARBA" id="ARBA00023012"/>
    </source>
</evidence>
<dbReference type="SMART" id="SM00091">
    <property type="entry name" value="PAS"/>
    <property type="match status" value="2"/>
</dbReference>
<dbReference type="Proteomes" id="UP000060699">
    <property type="component" value="Chromosome"/>
</dbReference>
<dbReference type="OrthoDB" id="1931120at2"/>
<dbReference type="InterPro" id="IPR003661">
    <property type="entry name" value="HisK_dim/P_dom"/>
</dbReference>
<keyword evidence="6" id="KW-0418">Kinase</keyword>
<dbReference type="Pfam" id="PF00989">
    <property type="entry name" value="PAS"/>
    <property type="match status" value="1"/>
</dbReference>
<dbReference type="KEGG" id="rdp:RD2015_1334"/>
<evidence type="ECO:0000256" key="6">
    <source>
        <dbReference type="ARBA" id="ARBA00022777"/>
    </source>
</evidence>
<dbReference type="InterPro" id="IPR013767">
    <property type="entry name" value="PAS_fold"/>
</dbReference>
<keyword evidence="10" id="KW-0812">Transmembrane</keyword>
<dbReference type="PANTHER" id="PTHR43065">
    <property type="entry name" value="SENSOR HISTIDINE KINASE"/>
    <property type="match status" value="1"/>
</dbReference>
<dbReference type="PATRIC" id="fig|76731.3.peg.1363"/>
<dbReference type="Pfam" id="PF00512">
    <property type="entry name" value="HisKA"/>
    <property type="match status" value="1"/>
</dbReference>
<keyword evidence="10" id="KW-0472">Membrane</keyword>
<name>A0A0U2U0H4_9BURK</name>
<keyword evidence="4" id="KW-0808">Transferase</keyword>
<keyword evidence="3" id="KW-0597">Phosphoprotein</keyword>
<dbReference type="SUPFAM" id="SSF55874">
    <property type="entry name" value="ATPase domain of HSP90 chaperone/DNA topoisomerase II/histidine kinase"/>
    <property type="match status" value="1"/>
</dbReference>
<evidence type="ECO:0000256" key="10">
    <source>
        <dbReference type="SAM" id="Phobius"/>
    </source>
</evidence>
<dbReference type="GO" id="GO:0000155">
    <property type="term" value="F:phosphorelay sensor kinase activity"/>
    <property type="evidence" value="ECO:0007669"/>
    <property type="project" value="InterPro"/>
</dbReference>
<dbReference type="NCBIfam" id="TIGR00229">
    <property type="entry name" value="sensory_box"/>
    <property type="match status" value="1"/>
</dbReference>
<dbReference type="SMART" id="SM00387">
    <property type="entry name" value="HATPase_c"/>
    <property type="match status" value="1"/>
</dbReference>
<keyword evidence="7" id="KW-0067">ATP-binding</keyword>
<dbReference type="EC" id="2.7.13.3" evidence="2"/>
<feature type="region of interest" description="Disordered" evidence="9">
    <location>
        <begin position="839"/>
        <end position="866"/>
    </location>
</feature>
<dbReference type="PRINTS" id="PR00344">
    <property type="entry name" value="BCTRLSENSOR"/>
</dbReference>
<dbReference type="PROSITE" id="PS50113">
    <property type="entry name" value="PAC"/>
    <property type="match status" value="1"/>
</dbReference>
<evidence type="ECO:0000256" key="1">
    <source>
        <dbReference type="ARBA" id="ARBA00000085"/>
    </source>
</evidence>
<dbReference type="InterPro" id="IPR000014">
    <property type="entry name" value="PAS"/>
</dbReference>
<evidence type="ECO:0000256" key="9">
    <source>
        <dbReference type="SAM" id="MobiDB-lite"/>
    </source>
</evidence>
<keyword evidence="10" id="KW-1133">Transmembrane helix</keyword>
<feature type="transmembrane region" description="Helical" evidence="10">
    <location>
        <begin position="37"/>
        <end position="60"/>
    </location>
</feature>
<dbReference type="SMART" id="SM00388">
    <property type="entry name" value="HisKA"/>
    <property type="match status" value="1"/>
</dbReference>
<evidence type="ECO:0000256" key="7">
    <source>
        <dbReference type="ARBA" id="ARBA00022840"/>
    </source>
</evidence>
<feature type="compositionally biased region" description="Basic and acidic residues" evidence="9">
    <location>
        <begin position="846"/>
        <end position="858"/>
    </location>
</feature>
<dbReference type="GO" id="GO:0005524">
    <property type="term" value="F:ATP binding"/>
    <property type="evidence" value="ECO:0007669"/>
    <property type="project" value="UniProtKB-KW"/>
</dbReference>
<reference evidence="11 12" key="1">
    <citation type="submission" date="2015-12" db="EMBL/GenBank/DDBJ databases">
        <title>Complete genome of Roseateles depolymerans KCTC 42856.</title>
        <authorList>
            <person name="Kim K.M."/>
        </authorList>
    </citation>
    <scope>NUCLEOTIDE SEQUENCE [LARGE SCALE GENOMIC DNA]</scope>
    <source>
        <strain evidence="11 12">KCTC 42856</strain>
    </source>
</reference>
<dbReference type="InterPro" id="IPR004358">
    <property type="entry name" value="Sig_transdc_His_kin-like_C"/>
</dbReference>
<evidence type="ECO:0000256" key="5">
    <source>
        <dbReference type="ARBA" id="ARBA00022741"/>
    </source>
</evidence>
<dbReference type="PROSITE" id="PS50109">
    <property type="entry name" value="HIS_KIN"/>
    <property type="match status" value="1"/>
</dbReference>
<dbReference type="Gene3D" id="1.10.287.130">
    <property type="match status" value="1"/>
</dbReference>
<accession>A0A0U2U0H4</accession>
<dbReference type="InterPro" id="IPR035965">
    <property type="entry name" value="PAS-like_dom_sf"/>
</dbReference>
<dbReference type="Pfam" id="PF02518">
    <property type="entry name" value="HATPase_c"/>
    <property type="match status" value="1"/>
</dbReference>
<dbReference type="SUPFAM" id="SSF55785">
    <property type="entry name" value="PYP-like sensor domain (PAS domain)"/>
    <property type="match status" value="2"/>
</dbReference>
<dbReference type="EMBL" id="CP013729">
    <property type="protein sequence ID" value="ALV05825.1"/>
    <property type="molecule type" value="Genomic_DNA"/>
</dbReference>
<dbReference type="CDD" id="cd00082">
    <property type="entry name" value="HisKA"/>
    <property type="match status" value="1"/>
</dbReference>
<dbReference type="InterPro" id="IPR005467">
    <property type="entry name" value="His_kinase_dom"/>
</dbReference>
<gene>
    <name evidence="11" type="ORF">RD2015_1334</name>
</gene>
<dbReference type="STRING" id="76731.RD2015_1334"/>
<evidence type="ECO:0000256" key="2">
    <source>
        <dbReference type="ARBA" id="ARBA00012438"/>
    </source>
</evidence>
<evidence type="ECO:0000256" key="4">
    <source>
        <dbReference type="ARBA" id="ARBA00022679"/>
    </source>
</evidence>
<dbReference type="RefSeq" id="WP_083525400.1">
    <property type="nucleotide sequence ID" value="NZ_CP013729.1"/>
</dbReference>
<dbReference type="CDD" id="cd00130">
    <property type="entry name" value="PAS"/>
    <property type="match status" value="1"/>
</dbReference>
<sequence>MLSRLAVQGFLRRALTPAKRLVSTWWRRQSPSRQDRFATLGPLLSVLLFLAAIVSAFWYLRNEEIEREAEAVKRDTEMAQQLIRSRLIDNEDQLILLQRDITTRAMDPLEFSQRAMTIARNRPEITHISWINQRRERRASVAAIGDQADTLMTLEGGDPSMPNGHASSEPEKAFQSARDRRLRVYSGPFPDANNTIVFQLQLPLSDRNGFGGVLVAEYAVEALVRYSVPSEVTNRHAMAVLDPREQVVASTVTPMPGRRLTRAPIYYEVPMAPAPGLVLRGQGYRTSIGLISNTLFWMVMALSVLTVWMLLGTWKHMRRRAHVQNALAAETNFRRAMENSMLTGMRAMDLETRISYVNPAFCAMTGFSETELIGRKPPFPYWPPDRYEENVRLLQQEMQGRSPAGGSEVKVMRKDGSIFDARMYVSPLIDPKGKQNGWMTSMTNITEAKRVRDQLSASHERFTTVLEGLDAAVSVLSVQQGELLFANRSYRLWFGADPKGHAMLAGSQLGLAAPKEPAEDTEEDVEDLDGMPAPHLTEIGADSREVFIAQLDMWFDVRARYLQWTDGRLAQMLIATDITARRHAEAQQQQQAEKAQVTSRLITMGEMASSVAHELNQPLTAISNYCNGMLSRVRSDNIRKEDLMAALEKTAKQAQRAGQIIHRIRAFVKKSEPQRQPAFAASIVEDSVELAGIELRRRNVQIHTYVAQRLPVMRVDPILIEQVLLNLLKNAAEAIDNAALPPSRRHIELRVVPKHTAELGANIEFSVTDMGPGLPEEVIERMYEAFFSTKADGLGIGLGLCRSIIESHQGRIRAENLYNGAAVVGCRFAFTIPVDIPRPEPSLPDKIPEKIHDKDEGTAHNTAATP</sequence>
<dbReference type="SUPFAM" id="SSF47384">
    <property type="entry name" value="Homodimeric domain of signal transducing histidine kinase"/>
    <property type="match status" value="1"/>
</dbReference>
<protein>
    <recommendedName>
        <fullName evidence="2">histidine kinase</fullName>
        <ecNumber evidence="2">2.7.13.3</ecNumber>
    </recommendedName>
</protein>
<dbReference type="InterPro" id="IPR036097">
    <property type="entry name" value="HisK_dim/P_sf"/>
</dbReference>
<evidence type="ECO:0000313" key="12">
    <source>
        <dbReference type="Proteomes" id="UP000060699"/>
    </source>
</evidence>
<dbReference type="InterPro" id="IPR036890">
    <property type="entry name" value="HATPase_C_sf"/>
</dbReference>
<feature type="transmembrane region" description="Helical" evidence="10">
    <location>
        <begin position="295"/>
        <end position="314"/>
    </location>
</feature>
<dbReference type="InterPro" id="IPR003594">
    <property type="entry name" value="HATPase_dom"/>
</dbReference>
<comment type="catalytic activity">
    <reaction evidence="1">
        <text>ATP + protein L-histidine = ADP + protein N-phospho-L-histidine.</text>
        <dbReference type="EC" id="2.7.13.3"/>
    </reaction>
</comment>
<evidence type="ECO:0000256" key="3">
    <source>
        <dbReference type="ARBA" id="ARBA00022553"/>
    </source>
</evidence>
<dbReference type="Gene3D" id="3.30.450.20">
    <property type="entry name" value="PAS domain"/>
    <property type="match status" value="2"/>
</dbReference>
<dbReference type="AlphaFoldDB" id="A0A0U2U0H4"/>
<dbReference type="InterPro" id="IPR000700">
    <property type="entry name" value="PAS-assoc_C"/>
</dbReference>
<proteinExistence type="predicted"/>